<name>A0A401IU12_9LACO</name>
<reference evidence="1 2" key="1">
    <citation type="journal article" date="2019" name="Int. J. Syst. Evol. Microbiol.">
        <title>Lactobacillus salitolerans sp. nov., a novel lactic acid bacterium isolated from spent mushroom substrates.</title>
        <authorList>
            <person name="Tohno M."/>
            <person name="Tanizawa Y."/>
            <person name="Kojima Y."/>
            <person name="Sakamoto M."/>
            <person name="Nakamura Y."/>
            <person name="Ohkuma M."/>
            <person name="Kobayashi H."/>
        </authorList>
    </citation>
    <scope>NUCLEOTIDE SEQUENCE [LARGE SCALE GENOMIC DNA]</scope>
    <source>
        <strain evidence="1 2">YK43</strain>
    </source>
</reference>
<organism evidence="1 2">
    <name type="scientific">Ligilactobacillus salitolerans</name>
    <dbReference type="NCBI Taxonomy" id="1808352"/>
    <lineage>
        <taxon>Bacteria</taxon>
        <taxon>Bacillati</taxon>
        <taxon>Bacillota</taxon>
        <taxon>Bacilli</taxon>
        <taxon>Lactobacillales</taxon>
        <taxon>Lactobacillaceae</taxon>
        <taxon>Ligilactobacillus</taxon>
    </lineage>
</organism>
<keyword evidence="2" id="KW-1185">Reference proteome</keyword>
<comment type="caution">
    <text evidence="1">The sequence shown here is derived from an EMBL/GenBank/DDBJ whole genome shotgun (WGS) entry which is preliminary data.</text>
</comment>
<dbReference type="AlphaFoldDB" id="A0A401IU12"/>
<evidence type="ECO:0000313" key="1">
    <source>
        <dbReference type="EMBL" id="GBG94987.1"/>
    </source>
</evidence>
<sequence>MKLTIEGTESEIKNVLQAIGSSKEHDKTVQTLNFRFSSSDSVTMKPHILARTASN</sequence>
<gene>
    <name evidence="1" type="ORF">LFYK43_14460</name>
</gene>
<proteinExistence type="predicted"/>
<dbReference type="EMBL" id="BFFP01000022">
    <property type="protein sequence ID" value="GBG94987.1"/>
    <property type="molecule type" value="Genomic_DNA"/>
</dbReference>
<accession>A0A401IU12</accession>
<evidence type="ECO:0000313" key="2">
    <source>
        <dbReference type="Proteomes" id="UP000286848"/>
    </source>
</evidence>
<dbReference type="Proteomes" id="UP000286848">
    <property type="component" value="Unassembled WGS sequence"/>
</dbReference>
<protein>
    <submittedName>
        <fullName evidence="1">Uncharacterized protein</fullName>
    </submittedName>
</protein>